<sequence>MDQPPLSLPAVDSDDTGFQDFLRFSVFDNAPPPPSSSPTENDDVGVEEGPSRGSPNGGVEVDGEAAGDVPSCNEGSNYPSTTPDKRRVSWIHDYGPMADTLGGRCYSNTDSVALSEENSKISKSCDTTLSGHRMSGSSNASSRHRSSTVSMDGFWSKMTRKSEVWDYDDDVSDIYDSDDENMTSSCWDFFKLNARQTSRWFRATMKTAFTSKQVAVPCLLLFVFLVVAGCLIVWGFDQAATNSRKQQAIAIAEHTDQFFSRVLENAFVPLFTISAFVKEVPLFEALDSAVGERCDPSTTDCSNSTSAPLMAGQEETHRNLTGLFETDYGSATLTKFNKIAKDIKDHSGLGRSLVAIELAPKAVVSLIYPLVNCEDFDDGYCMNNTAVLGYDILNDPNQNAIARKTVSADDVVTAGPLTLIQGGETFIARWPINFDKGTNHSMDVDGMDYPCWGLAVVLLNWQTLKEDSNIYKEFENKKMQFMLTRTDIDGDTGEENVVIIAQSDRPELIKDDNVTLSLDTGDNGWVISVGYDDGFSPKYMPWALPIIIASANLFTLMMILVLVSKKEHERLLGNLMPPNAINKLRKGEIVVERYSNVTIFFSDIVGYTNMSTQMTPVEVMQMLSDLYTQMDFLAKKHGVYKVETIGDAYIAIAGAPHKCTGPEAAEKMTLFALDALQFVRNFKRRDDGTGIAIRVGLASGPVVAGVIGTSLPKYTLFGDTVNVAARMEQTSMKMKLQICPLTHRMLLDAPMHDFKYENRLDDDGELGIEVKGKGRQFTYWVTGASQLDEKHTRKSYSFANGDENA</sequence>
<dbReference type="InterPro" id="IPR018297">
    <property type="entry name" value="A/G_cyclase_CS"/>
</dbReference>
<comment type="similarity">
    <text evidence="7">Belongs to the adenylyl cyclase class-4/guanylyl cyclase family.</text>
</comment>
<evidence type="ECO:0000313" key="12">
    <source>
        <dbReference type="EMBL" id="KAL3811522.1"/>
    </source>
</evidence>
<evidence type="ECO:0008006" key="14">
    <source>
        <dbReference type="Google" id="ProtNLM"/>
    </source>
</evidence>
<accession>A0ABD3RGP7</accession>
<comment type="caution">
    <text evidence="12">The sequence shown here is derived from an EMBL/GenBank/DDBJ whole genome shotgun (WGS) entry which is preliminary data.</text>
</comment>
<evidence type="ECO:0000256" key="9">
    <source>
        <dbReference type="SAM" id="Phobius"/>
    </source>
</evidence>
<feature type="compositionally biased region" description="Low complexity" evidence="8">
    <location>
        <begin position="130"/>
        <end position="146"/>
    </location>
</feature>
<feature type="transmembrane region" description="Helical" evidence="9">
    <location>
        <begin position="214"/>
        <end position="236"/>
    </location>
</feature>
<dbReference type="InterPro" id="IPR001054">
    <property type="entry name" value="A/G_cyclase"/>
</dbReference>
<name>A0ABD3RGP7_9STRA</name>
<keyword evidence="3" id="KW-0547">Nucleotide-binding</keyword>
<dbReference type="PROSITE" id="PS00452">
    <property type="entry name" value="GUANYLATE_CYCLASE_1"/>
    <property type="match status" value="1"/>
</dbReference>
<feature type="region of interest" description="Disordered" evidence="8">
    <location>
        <begin position="117"/>
        <end position="146"/>
    </location>
</feature>
<evidence type="ECO:0000256" key="8">
    <source>
        <dbReference type="SAM" id="MobiDB-lite"/>
    </source>
</evidence>
<dbReference type="PANTHER" id="PTHR11920">
    <property type="entry name" value="GUANYLYL CYCLASE"/>
    <property type="match status" value="1"/>
</dbReference>
<keyword evidence="6 7" id="KW-0456">Lyase</keyword>
<keyword evidence="2 9" id="KW-0812">Transmembrane</keyword>
<evidence type="ECO:0000256" key="5">
    <source>
        <dbReference type="ARBA" id="ARBA00023136"/>
    </source>
</evidence>
<feature type="region of interest" description="Disordered" evidence="8">
    <location>
        <begin position="25"/>
        <end position="86"/>
    </location>
</feature>
<comment type="subcellular location">
    <subcellularLocation>
        <location evidence="1">Membrane</location>
    </subcellularLocation>
</comment>
<keyword evidence="5 9" id="KW-0472">Membrane</keyword>
<dbReference type="FunFam" id="3.30.70.1230:FF:000059">
    <property type="entry name" value="Guanylate cyclase"/>
    <property type="match status" value="1"/>
</dbReference>
<protein>
    <recommendedName>
        <fullName evidence="14">Guanylate cyclase domain-containing protein</fullName>
    </recommendedName>
</protein>
<keyword evidence="4 9" id="KW-1133">Transmembrane helix</keyword>
<evidence type="ECO:0000256" key="6">
    <source>
        <dbReference type="ARBA" id="ARBA00023239"/>
    </source>
</evidence>
<dbReference type="Proteomes" id="UP001530377">
    <property type="component" value="Unassembled WGS sequence"/>
</dbReference>
<dbReference type="GO" id="GO:0016829">
    <property type="term" value="F:lyase activity"/>
    <property type="evidence" value="ECO:0007669"/>
    <property type="project" value="UniProtKB-KW"/>
</dbReference>
<feature type="domain" description="Guanylate cyclase" evidence="10">
    <location>
        <begin position="598"/>
        <end position="728"/>
    </location>
</feature>
<evidence type="ECO:0000313" key="13">
    <source>
        <dbReference type="Proteomes" id="UP001530377"/>
    </source>
</evidence>
<evidence type="ECO:0000256" key="1">
    <source>
        <dbReference type="ARBA" id="ARBA00004370"/>
    </source>
</evidence>
<dbReference type="Pfam" id="PF00211">
    <property type="entry name" value="Guanylate_cyc"/>
    <property type="match status" value="1"/>
</dbReference>
<keyword evidence="13" id="KW-1185">Reference proteome</keyword>
<dbReference type="PROSITE" id="PS50839">
    <property type="entry name" value="CHASE"/>
    <property type="match status" value="1"/>
</dbReference>
<dbReference type="PROSITE" id="PS50125">
    <property type="entry name" value="GUANYLATE_CYCLASE_2"/>
    <property type="match status" value="1"/>
</dbReference>
<dbReference type="EMBL" id="JALLPB020000255">
    <property type="protein sequence ID" value="KAL3811522.1"/>
    <property type="molecule type" value="Genomic_DNA"/>
</dbReference>
<dbReference type="Gene3D" id="3.30.70.1230">
    <property type="entry name" value="Nucleotide cyclase"/>
    <property type="match status" value="1"/>
</dbReference>
<feature type="domain" description="CHASE" evidence="11">
    <location>
        <begin position="360"/>
        <end position="528"/>
    </location>
</feature>
<evidence type="ECO:0000259" key="10">
    <source>
        <dbReference type="PROSITE" id="PS50125"/>
    </source>
</evidence>
<dbReference type="PANTHER" id="PTHR11920:SF335">
    <property type="entry name" value="GUANYLATE CYCLASE"/>
    <property type="match status" value="1"/>
</dbReference>
<dbReference type="SUPFAM" id="SSF55073">
    <property type="entry name" value="Nucleotide cyclase"/>
    <property type="match status" value="1"/>
</dbReference>
<evidence type="ECO:0000256" key="7">
    <source>
        <dbReference type="RuleBase" id="RU000405"/>
    </source>
</evidence>
<evidence type="ECO:0000259" key="11">
    <source>
        <dbReference type="PROSITE" id="PS50839"/>
    </source>
</evidence>
<dbReference type="GO" id="GO:0016020">
    <property type="term" value="C:membrane"/>
    <property type="evidence" value="ECO:0007669"/>
    <property type="project" value="UniProtKB-SubCell"/>
</dbReference>
<gene>
    <name evidence="12" type="ORF">ACHAXA_010298</name>
</gene>
<dbReference type="AlphaFoldDB" id="A0ABD3RGP7"/>
<feature type="compositionally biased region" description="Polar residues" evidence="8">
    <location>
        <begin position="73"/>
        <end position="82"/>
    </location>
</feature>
<proteinExistence type="inferred from homology"/>
<dbReference type="InterPro" id="IPR029787">
    <property type="entry name" value="Nucleotide_cyclase"/>
</dbReference>
<evidence type="ECO:0000256" key="3">
    <source>
        <dbReference type="ARBA" id="ARBA00022741"/>
    </source>
</evidence>
<dbReference type="InterPro" id="IPR006189">
    <property type="entry name" value="CHASE_dom"/>
</dbReference>
<dbReference type="InterPro" id="IPR050401">
    <property type="entry name" value="Cyclic_nucleotide_synthase"/>
</dbReference>
<dbReference type="SMART" id="SM00044">
    <property type="entry name" value="CYCc"/>
    <property type="match status" value="1"/>
</dbReference>
<organism evidence="12 13">
    <name type="scientific">Cyclostephanos tholiformis</name>
    <dbReference type="NCBI Taxonomy" id="382380"/>
    <lineage>
        <taxon>Eukaryota</taxon>
        <taxon>Sar</taxon>
        <taxon>Stramenopiles</taxon>
        <taxon>Ochrophyta</taxon>
        <taxon>Bacillariophyta</taxon>
        <taxon>Coscinodiscophyceae</taxon>
        <taxon>Thalassiosirophycidae</taxon>
        <taxon>Stephanodiscales</taxon>
        <taxon>Stephanodiscaceae</taxon>
        <taxon>Cyclostephanos</taxon>
    </lineage>
</organism>
<dbReference type="CDD" id="cd07302">
    <property type="entry name" value="CHD"/>
    <property type="match status" value="1"/>
</dbReference>
<feature type="transmembrane region" description="Helical" evidence="9">
    <location>
        <begin position="542"/>
        <end position="563"/>
    </location>
</feature>
<reference evidence="12 13" key="1">
    <citation type="submission" date="2024-10" db="EMBL/GenBank/DDBJ databases">
        <title>Updated reference genomes for cyclostephanoid diatoms.</title>
        <authorList>
            <person name="Roberts W.R."/>
            <person name="Alverson A.J."/>
        </authorList>
    </citation>
    <scope>NUCLEOTIDE SEQUENCE [LARGE SCALE GENOMIC DNA]</scope>
    <source>
        <strain evidence="12 13">AJA228-03</strain>
    </source>
</reference>
<evidence type="ECO:0000256" key="2">
    <source>
        <dbReference type="ARBA" id="ARBA00022692"/>
    </source>
</evidence>
<dbReference type="GO" id="GO:0000166">
    <property type="term" value="F:nucleotide binding"/>
    <property type="evidence" value="ECO:0007669"/>
    <property type="project" value="UniProtKB-KW"/>
</dbReference>
<evidence type="ECO:0000256" key="4">
    <source>
        <dbReference type="ARBA" id="ARBA00022989"/>
    </source>
</evidence>